<dbReference type="InterPro" id="IPR035093">
    <property type="entry name" value="RelE/ParE_toxin_dom_sf"/>
</dbReference>
<reference evidence="3" key="1">
    <citation type="journal article" date="2013" name="Stand. Genomic Sci.">
        <title>Complete genome sequence of the halophilic bacterium Spirochaeta africana type strain (Z-7692(T)) from the alkaline Lake Magadi in the East African Rift.</title>
        <authorList>
            <person name="Liolos K."/>
            <person name="Abt B."/>
            <person name="Scheuner C."/>
            <person name="Teshima H."/>
            <person name="Held B."/>
            <person name="Lapidus A."/>
            <person name="Nolan M."/>
            <person name="Lucas S."/>
            <person name="Deshpande S."/>
            <person name="Cheng J.F."/>
            <person name="Tapia R."/>
            <person name="Goodwin L.A."/>
            <person name="Pitluck S."/>
            <person name="Pagani I."/>
            <person name="Ivanova N."/>
            <person name="Mavromatis K."/>
            <person name="Mikhailova N."/>
            <person name="Huntemann M."/>
            <person name="Pati A."/>
            <person name="Chen A."/>
            <person name="Palaniappan K."/>
            <person name="Land M."/>
            <person name="Rohde M."/>
            <person name="Tindall B.J."/>
            <person name="Detter J.C."/>
            <person name="Goker M."/>
            <person name="Bristow J."/>
            <person name="Eisen J.A."/>
            <person name="Markowitz V."/>
            <person name="Hugenholtz P."/>
            <person name="Woyke T."/>
            <person name="Klenk H.P."/>
            <person name="Kyrpides N.C."/>
        </authorList>
    </citation>
    <scope>NUCLEOTIDE SEQUENCE</scope>
    <source>
        <strain evidence="3">ATCC 700263 / DSM 8902 / Z-7692</strain>
    </source>
</reference>
<evidence type="ECO:0000313" key="2">
    <source>
        <dbReference type="EMBL" id="AFG36568.1"/>
    </source>
</evidence>
<keyword evidence="1" id="KW-1277">Toxin-antitoxin system</keyword>
<organism evidence="2 3">
    <name type="scientific">Spirochaeta africana (strain ATCC 700263 / DSM 8902 / Z-7692)</name>
    <dbReference type="NCBI Taxonomy" id="889378"/>
    <lineage>
        <taxon>Bacteria</taxon>
        <taxon>Pseudomonadati</taxon>
        <taxon>Spirochaetota</taxon>
        <taxon>Spirochaetia</taxon>
        <taxon>Spirochaetales</taxon>
        <taxon>Spirochaetaceae</taxon>
        <taxon>Spirochaeta</taxon>
    </lineage>
</organism>
<dbReference type="KEGG" id="sfc:Spiaf_0465"/>
<dbReference type="NCBIfam" id="TIGR02385">
    <property type="entry name" value="RelE_StbE"/>
    <property type="match status" value="1"/>
</dbReference>
<dbReference type="PANTHER" id="PTHR38813">
    <property type="match status" value="1"/>
</dbReference>
<dbReference type="InterPro" id="IPR007712">
    <property type="entry name" value="RelE/ParE_toxin"/>
</dbReference>
<dbReference type="InterPro" id="IPR052747">
    <property type="entry name" value="TA_system_RelE_toxin"/>
</dbReference>
<dbReference type="HOGENOM" id="CLU_155761_1_1_12"/>
<dbReference type="Gene3D" id="3.30.2310.20">
    <property type="entry name" value="RelE-like"/>
    <property type="match status" value="1"/>
</dbReference>
<dbReference type="PATRIC" id="fig|889378.3.peg.473"/>
<dbReference type="STRING" id="889378.Spiaf_0465"/>
<evidence type="ECO:0000256" key="1">
    <source>
        <dbReference type="ARBA" id="ARBA00022649"/>
    </source>
</evidence>
<keyword evidence="3" id="KW-1185">Reference proteome</keyword>
<gene>
    <name evidence="2" type="ordered locus">Spiaf_0465</name>
</gene>
<dbReference type="eggNOG" id="COG2026">
    <property type="taxonomic scope" value="Bacteria"/>
</dbReference>
<sequence>MTRYRIAETATFRKKIGTQKYKSLYKKIHEYVYPLLRTNPFFGPNIKKLKGEYKDVYRYRIGNYRFFYTIDEDTVIVFIIDIAARKDAYR</sequence>
<dbReference type="AlphaFoldDB" id="H9UGC5"/>
<dbReference type="PANTHER" id="PTHR38813:SF1">
    <property type="entry name" value="TOXIN RELE1-RELATED"/>
    <property type="match status" value="1"/>
</dbReference>
<dbReference type="OrthoDB" id="9805098at2"/>
<dbReference type="Pfam" id="PF05016">
    <property type="entry name" value="ParE_toxin"/>
    <property type="match status" value="1"/>
</dbReference>
<protein>
    <submittedName>
        <fullName evidence="2">Addiction module toxin, RelE/StbE family</fullName>
    </submittedName>
</protein>
<dbReference type="SUPFAM" id="SSF143011">
    <property type="entry name" value="RelE-like"/>
    <property type="match status" value="1"/>
</dbReference>
<evidence type="ECO:0000313" key="3">
    <source>
        <dbReference type="Proteomes" id="UP000007383"/>
    </source>
</evidence>
<dbReference type="EMBL" id="CP003282">
    <property type="protein sequence ID" value="AFG36568.1"/>
    <property type="molecule type" value="Genomic_DNA"/>
</dbReference>
<proteinExistence type="predicted"/>
<name>H9UGC5_SPIAZ</name>
<dbReference type="Proteomes" id="UP000007383">
    <property type="component" value="Chromosome"/>
</dbReference>
<accession>H9UGC5</accession>